<evidence type="ECO:0000259" key="3">
    <source>
        <dbReference type="Pfam" id="PF03358"/>
    </source>
</evidence>
<keyword evidence="2" id="KW-0288">FMN</keyword>
<dbReference type="Pfam" id="PF03358">
    <property type="entry name" value="FMN_red"/>
    <property type="match status" value="1"/>
</dbReference>
<dbReference type="InterPro" id="IPR029039">
    <property type="entry name" value="Flavoprotein-like_sf"/>
</dbReference>
<dbReference type="InterPro" id="IPR051796">
    <property type="entry name" value="ISF_SsuE-like"/>
</dbReference>
<dbReference type="OrthoDB" id="9790975at2"/>
<dbReference type="Gene3D" id="3.40.50.360">
    <property type="match status" value="1"/>
</dbReference>
<dbReference type="STRING" id="617002.SAMN05660653_00272"/>
<dbReference type="PANTHER" id="PTHR43278">
    <property type="entry name" value="NAD(P)H-DEPENDENT FMN-CONTAINING OXIDOREDUCTASE YWQN-RELATED"/>
    <property type="match status" value="1"/>
</dbReference>
<evidence type="ECO:0000313" key="4">
    <source>
        <dbReference type="EMBL" id="SDB05217.1"/>
    </source>
</evidence>
<dbReference type="PANTHER" id="PTHR43278:SF4">
    <property type="entry name" value="NAD(P)H-DEPENDENT FMN-CONTAINING OXIDOREDUCTASE YWQN-RELATED"/>
    <property type="match status" value="1"/>
</dbReference>
<accession>A0A1G6A9V4</accession>
<dbReference type="EMBL" id="FMXO01000001">
    <property type="protein sequence ID" value="SDB05217.1"/>
    <property type="molecule type" value="Genomic_DNA"/>
</dbReference>
<evidence type="ECO:0000313" key="5">
    <source>
        <dbReference type="Proteomes" id="UP000198771"/>
    </source>
</evidence>
<dbReference type="AlphaFoldDB" id="A0A1G6A9V4"/>
<keyword evidence="1" id="KW-0285">Flavoprotein</keyword>
<sequence length="204" mass="21912">MKVLAVNGSPRKGGNTEVLLRKVLEPLAGEGWETEFVQLGGRKISGCIACYKCFENKDERCAVTSDALNDILEQVLAADALVFGSPTYFTDVSAEMKALLDRTGLVSVANGGLLRGKIGAAVVAVRRGGGTHVFDTINHMFLMSSMIVPGSIYWNLGYGLHKGDVLQDEEGLRNMNHLGRTIAWLGKAVKPHLNDFPDPGPAEG</sequence>
<dbReference type="SUPFAM" id="SSF52218">
    <property type="entry name" value="Flavoproteins"/>
    <property type="match status" value="1"/>
</dbReference>
<protein>
    <submittedName>
        <fullName evidence="4">Multimeric flavodoxin WrbA</fullName>
    </submittedName>
</protein>
<gene>
    <name evidence="4" type="ORF">SAMN05660653_00272</name>
</gene>
<proteinExistence type="predicted"/>
<evidence type="ECO:0000256" key="1">
    <source>
        <dbReference type="ARBA" id="ARBA00022630"/>
    </source>
</evidence>
<dbReference type="RefSeq" id="WP_092116538.1">
    <property type="nucleotide sequence ID" value="NZ_FMXO01000001.1"/>
</dbReference>
<dbReference type="Proteomes" id="UP000198771">
    <property type="component" value="Unassembled WGS sequence"/>
</dbReference>
<dbReference type="GO" id="GO:0016491">
    <property type="term" value="F:oxidoreductase activity"/>
    <property type="evidence" value="ECO:0007669"/>
    <property type="project" value="InterPro"/>
</dbReference>
<keyword evidence="5" id="KW-1185">Reference proteome</keyword>
<reference evidence="4 5" key="1">
    <citation type="submission" date="2016-10" db="EMBL/GenBank/DDBJ databases">
        <authorList>
            <person name="de Groot N.N."/>
        </authorList>
    </citation>
    <scope>NUCLEOTIDE SEQUENCE [LARGE SCALE GENOMIC DNA]</scope>
    <source>
        <strain evidence="4 5">ASO4-2</strain>
    </source>
</reference>
<feature type="domain" description="NADPH-dependent FMN reductase-like" evidence="3">
    <location>
        <begin position="1"/>
        <end position="158"/>
    </location>
</feature>
<evidence type="ECO:0000256" key="2">
    <source>
        <dbReference type="ARBA" id="ARBA00022643"/>
    </source>
</evidence>
<dbReference type="InterPro" id="IPR005025">
    <property type="entry name" value="FMN_Rdtase-like_dom"/>
</dbReference>
<organism evidence="4 5">
    <name type="scientific">Desulfonatronum thiosulfatophilum</name>
    <dbReference type="NCBI Taxonomy" id="617002"/>
    <lineage>
        <taxon>Bacteria</taxon>
        <taxon>Pseudomonadati</taxon>
        <taxon>Thermodesulfobacteriota</taxon>
        <taxon>Desulfovibrionia</taxon>
        <taxon>Desulfovibrionales</taxon>
        <taxon>Desulfonatronaceae</taxon>
        <taxon>Desulfonatronum</taxon>
    </lineage>
</organism>
<name>A0A1G6A9V4_9BACT</name>